<proteinExistence type="predicted"/>
<feature type="non-terminal residue" evidence="1">
    <location>
        <position position="203"/>
    </location>
</feature>
<evidence type="ECO:0000313" key="2">
    <source>
        <dbReference type="Proteomes" id="UP001164746"/>
    </source>
</evidence>
<name>A0ABY7FQV4_MYAAR</name>
<dbReference type="Gene3D" id="3.90.1720.70">
    <property type="match status" value="1"/>
</dbReference>
<gene>
    <name evidence="1" type="ORF">MAR_015555</name>
</gene>
<dbReference type="Pfam" id="PF14113">
    <property type="entry name" value="Tae4"/>
    <property type="match status" value="1"/>
</dbReference>
<sequence length="203" mass="23171">MVNNNYQGPRWSFKDSVAVVVVKLVLLTSLVTCDKFQDLRDNYPGYAHYGGSYRNHDLLAHLDLHNTSNLLIHDTSALRLSESLNRIGGVHSLGTELIRLSKYGHDSVEGINKMQYIYLPIAFGPYLADKYGYPNITKIHMTDPSKTKNTFWGKQGILRVITYTVHGNKPKGHVALWDCNHFYQSKDWIAENSLLTVEFWESP</sequence>
<dbReference type="InterPro" id="IPR025562">
    <property type="entry name" value="Tae4"/>
</dbReference>
<organism evidence="1 2">
    <name type="scientific">Mya arenaria</name>
    <name type="common">Soft-shell clam</name>
    <dbReference type="NCBI Taxonomy" id="6604"/>
    <lineage>
        <taxon>Eukaryota</taxon>
        <taxon>Metazoa</taxon>
        <taxon>Spiralia</taxon>
        <taxon>Lophotrochozoa</taxon>
        <taxon>Mollusca</taxon>
        <taxon>Bivalvia</taxon>
        <taxon>Autobranchia</taxon>
        <taxon>Heteroconchia</taxon>
        <taxon>Euheterodonta</taxon>
        <taxon>Imparidentia</taxon>
        <taxon>Neoheterodontei</taxon>
        <taxon>Myida</taxon>
        <taxon>Myoidea</taxon>
        <taxon>Myidae</taxon>
        <taxon>Mya</taxon>
    </lineage>
</organism>
<accession>A0ABY7FQV4</accession>
<evidence type="ECO:0000313" key="1">
    <source>
        <dbReference type="EMBL" id="WAR21581.1"/>
    </source>
</evidence>
<dbReference type="EMBL" id="CP111023">
    <property type="protein sequence ID" value="WAR21581.1"/>
    <property type="molecule type" value="Genomic_DNA"/>
</dbReference>
<protein>
    <submittedName>
        <fullName evidence="1">Uncharacterized protein</fullName>
    </submittedName>
</protein>
<reference evidence="1" key="1">
    <citation type="submission" date="2022-11" db="EMBL/GenBank/DDBJ databases">
        <title>Centuries of genome instability and evolution in soft-shell clam transmissible cancer (bioRxiv).</title>
        <authorList>
            <person name="Hart S.F.M."/>
            <person name="Yonemitsu M.A."/>
            <person name="Giersch R.M."/>
            <person name="Beal B.F."/>
            <person name="Arriagada G."/>
            <person name="Davis B.W."/>
            <person name="Ostrander E.A."/>
            <person name="Goff S.P."/>
            <person name="Metzger M.J."/>
        </authorList>
    </citation>
    <scope>NUCLEOTIDE SEQUENCE</scope>
    <source>
        <strain evidence="1">MELC-2E11</strain>
        <tissue evidence="1">Siphon/mantle</tissue>
    </source>
</reference>
<dbReference type="Proteomes" id="UP001164746">
    <property type="component" value="Chromosome 12"/>
</dbReference>
<keyword evidence="2" id="KW-1185">Reference proteome</keyword>